<proteinExistence type="predicted"/>
<dbReference type="Pfam" id="PF00571">
    <property type="entry name" value="CBS"/>
    <property type="match status" value="1"/>
</dbReference>
<accession>A0ABS0WNV9</accession>
<dbReference type="EMBL" id="JAEHFJ010000002">
    <property type="protein sequence ID" value="MBJ2173648.1"/>
    <property type="molecule type" value="Genomic_DNA"/>
</dbReference>
<dbReference type="Gene3D" id="3.10.580.10">
    <property type="entry name" value="CBS-domain"/>
    <property type="match status" value="1"/>
</dbReference>
<evidence type="ECO:0000313" key="3">
    <source>
        <dbReference type="EMBL" id="MBJ2173648.1"/>
    </source>
</evidence>
<dbReference type="PROSITE" id="PS51371">
    <property type="entry name" value="CBS"/>
    <property type="match status" value="1"/>
</dbReference>
<dbReference type="SUPFAM" id="SSF54631">
    <property type="entry name" value="CBS-domain pair"/>
    <property type="match status" value="1"/>
</dbReference>
<name>A0ABS0WNV9_9FLAO</name>
<sequence>MNHSIESIQAFAKELIKVESSASIKEVYTKMLSENISHLPIIDQDGKRNVGLYKRKEIFRWLIENPNKQIQDVPINNFKHKKLPEVNMQNSLQDTMKLLHNDSAILVRNDHGQYSHLITPRVVANALEVYANRFMVYENLENEIRSRIIDRNINLEEIDAEGLDKPIPVNPENIEFGQYITIISKKYSEMGLDYLDKKTIIGLLDSARQYRNALMHFRLNFDEKGLKDAENLISIFRKK</sequence>
<comment type="caution">
    <text evidence="3">The sequence shown here is derived from an EMBL/GenBank/DDBJ whole genome shotgun (WGS) entry which is preliminary data.</text>
</comment>
<dbReference type="InterPro" id="IPR046342">
    <property type="entry name" value="CBS_dom_sf"/>
</dbReference>
<gene>
    <name evidence="3" type="ORF">JBL43_05325</name>
</gene>
<keyword evidence="1" id="KW-0129">CBS domain</keyword>
<dbReference type="RefSeq" id="WP_198840427.1">
    <property type="nucleotide sequence ID" value="NZ_JAEHFJ010000002.1"/>
</dbReference>
<organism evidence="3 4">
    <name type="scientific">Aureibaculum flavum</name>
    <dbReference type="NCBI Taxonomy" id="2795986"/>
    <lineage>
        <taxon>Bacteria</taxon>
        <taxon>Pseudomonadati</taxon>
        <taxon>Bacteroidota</taxon>
        <taxon>Flavobacteriia</taxon>
        <taxon>Flavobacteriales</taxon>
        <taxon>Flavobacteriaceae</taxon>
        <taxon>Aureibaculum</taxon>
    </lineage>
</organism>
<feature type="domain" description="CBS" evidence="2">
    <location>
        <begin position="11"/>
        <end position="69"/>
    </location>
</feature>
<keyword evidence="4" id="KW-1185">Reference proteome</keyword>
<evidence type="ECO:0000256" key="1">
    <source>
        <dbReference type="PROSITE-ProRule" id="PRU00703"/>
    </source>
</evidence>
<dbReference type="Proteomes" id="UP000623301">
    <property type="component" value="Unassembled WGS sequence"/>
</dbReference>
<evidence type="ECO:0000313" key="4">
    <source>
        <dbReference type="Proteomes" id="UP000623301"/>
    </source>
</evidence>
<protein>
    <submittedName>
        <fullName evidence="3">CBS domain-containing protein</fullName>
    </submittedName>
</protein>
<dbReference type="InterPro" id="IPR000644">
    <property type="entry name" value="CBS_dom"/>
</dbReference>
<reference evidence="3 4" key="1">
    <citation type="submission" date="2020-12" db="EMBL/GenBank/DDBJ databases">
        <title>Aureibaculum luteum sp. nov. and Aureibaculum flavum sp. nov., novel members of the family Flavobacteriaceae isolated from Antarctic intertidal sediments.</title>
        <authorList>
            <person name="He X."/>
            <person name="Zhang X."/>
        </authorList>
    </citation>
    <scope>NUCLEOTIDE SEQUENCE [LARGE SCALE GENOMIC DNA]</scope>
    <source>
        <strain evidence="3 4">A20</strain>
    </source>
</reference>
<evidence type="ECO:0000259" key="2">
    <source>
        <dbReference type="PROSITE" id="PS51371"/>
    </source>
</evidence>